<organism evidence="1 2">
    <name type="scientific">Aeromonas phage JELG-KS1</name>
    <dbReference type="NCBI Taxonomy" id="2951233"/>
    <lineage>
        <taxon>Viruses</taxon>
        <taxon>Duplodnaviria</taxon>
        <taxon>Heunggongvirae</taxon>
        <taxon>Uroviricota</taxon>
        <taxon>Caudoviricetes</taxon>
        <taxon>Autographivirales</taxon>
        <taxon>Autotranscriptaviridae</taxon>
        <taxon>Studiervirinae</taxon>
        <taxon>Jelgvirus</taxon>
        <taxon>Jelgvirus JELGKS1</taxon>
    </lineage>
</organism>
<accession>A0A9E7T410</accession>
<name>A0A9E7T410_9CAUD</name>
<reference evidence="1" key="1">
    <citation type="submission" date="2022-05" db="EMBL/GenBank/DDBJ databases">
        <title>Complete genome sequence of Aeromonas phage JELG-KS1.</title>
        <authorList>
            <person name="Svanberga K."/>
            <person name="Dislers A."/>
            <person name="Kazaks A."/>
            <person name="Zrelovs N."/>
        </authorList>
    </citation>
    <scope>NUCLEOTIDE SEQUENCE</scope>
</reference>
<evidence type="ECO:0000313" key="1">
    <source>
        <dbReference type="EMBL" id="UTQ78163.1"/>
    </source>
</evidence>
<protein>
    <submittedName>
        <fullName evidence="1">Uncharacterized protein</fullName>
    </submittedName>
</protein>
<dbReference type="EMBL" id="ON604651">
    <property type="protein sequence ID" value="UTQ78163.1"/>
    <property type="molecule type" value="Genomic_DNA"/>
</dbReference>
<dbReference type="Proteomes" id="UP001060072">
    <property type="component" value="Segment"/>
</dbReference>
<sequence length="97" mass="11272">MSESIIALLEQSRDSEGHISIHDLHPEFVVVEEDDWTQEYKYQQAHHIIKHVPTGRHFGLAQSRSGSYHSDWYYDATDIAEVHKVTETIVVDKWVVV</sequence>
<keyword evidence="2" id="KW-1185">Reference proteome</keyword>
<proteinExistence type="predicted"/>
<evidence type="ECO:0000313" key="2">
    <source>
        <dbReference type="Proteomes" id="UP001060072"/>
    </source>
</evidence>